<keyword evidence="6 8" id="KW-0472">Membrane</keyword>
<evidence type="ECO:0000256" key="4">
    <source>
        <dbReference type="ARBA" id="ARBA00022692"/>
    </source>
</evidence>
<dbReference type="InterPro" id="IPR023997">
    <property type="entry name" value="TonB-dep_OMP_SusC/RagA_CS"/>
</dbReference>
<dbReference type="RefSeq" id="WP_386095879.1">
    <property type="nucleotide sequence ID" value="NZ_JBHUOZ010000001.1"/>
</dbReference>
<dbReference type="InterPro" id="IPR036942">
    <property type="entry name" value="Beta-barrel_TonB_sf"/>
</dbReference>
<dbReference type="Gene3D" id="2.170.130.10">
    <property type="entry name" value="TonB-dependent receptor, plug domain"/>
    <property type="match status" value="1"/>
</dbReference>
<reference evidence="13" key="1">
    <citation type="journal article" date="2019" name="Int. J. Syst. Evol. Microbiol.">
        <title>The Global Catalogue of Microorganisms (GCM) 10K type strain sequencing project: providing services to taxonomists for standard genome sequencing and annotation.</title>
        <authorList>
            <consortium name="The Broad Institute Genomics Platform"/>
            <consortium name="The Broad Institute Genome Sequencing Center for Infectious Disease"/>
            <person name="Wu L."/>
            <person name="Ma J."/>
        </authorList>
    </citation>
    <scope>NUCLEOTIDE SEQUENCE [LARGE SCALE GENOMIC DNA]</scope>
    <source>
        <strain evidence="13">KCTC 23299</strain>
    </source>
</reference>
<evidence type="ECO:0000256" key="3">
    <source>
        <dbReference type="ARBA" id="ARBA00022452"/>
    </source>
</evidence>
<evidence type="ECO:0000256" key="6">
    <source>
        <dbReference type="ARBA" id="ARBA00023136"/>
    </source>
</evidence>
<dbReference type="Proteomes" id="UP001597511">
    <property type="component" value="Unassembled WGS sequence"/>
</dbReference>
<dbReference type="PROSITE" id="PS52016">
    <property type="entry name" value="TONB_DEPENDENT_REC_3"/>
    <property type="match status" value="1"/>
</dbReference>
<evidence type="ECO:0000256" key="7">
    <source>
        <dbReference type="ARBA" id="ARBA00023237"/>
    </source>
</evidence>
<comment type="similarity">
    <text evidence="8 9">Belongs to the TonB-dependent receptor family.</text>
</comment>
<evidence type="ECO:0000256" key="2">
    <source>
        <dbReference type="ARBA" id="ARBA00022448"/>
    </source>
</evidence>
<dbReference type="InterPro" id="IPR008969">
    <property type="entry name" value="CarboxyPept-like_regulatory"/>
</dbReference>
<sequence length="1119" mass="124243">MKSFLTVKIKPFQSNVLLAMKLTAAFFLLFTVHVSANGFGQSKITLKAKRAEMTTVLQNIEKQTQYRFLYNSQLQELRLRKVNIDVNQASLKDVLSIMFFRTNLQYQVMGNNLIVIKEMGDVRPPDVIVKGKVLGEGALPLSGASVQVKGTTLGTTTDGNGNFSLSVPNNNVTLIVSSVGYAEQEVALGGKNEVTVTLVSSTKEMDQVVVIGYGTAQKRDLTGSIVKVGGEEVADKPNVNPIASLQGKVAGLSVTPSAGIGKAPDIRIRGTNSIGDEAVRPVYIVDGILNDNIDFINPNDIESMEILKDPSSLAIFGVRGAAGAIAITTKKAKAGQVIVNLNSSIGVKRLVDKIDVLTNGEDFKMLYQEENNNIGVTTPGFDFTNWTSNTDWIKAVTQNGVFNNNNLSINASNEKNRFYMGLGYINEEGIVIHEKLKKYLINLSNEYKLTKDIKIGFTFNTAYTQAPNDGTNTLENARRIAPNVSAGTTPYTMNLYGTEQVYNLYSALPSIQNTLQNPLVTRENTWDKFIGREQRFVGSIYGEVNFLKDFNFRMALYGDQSYLESRTYNPLYGAYDPDAGAGFLVNRYTSVSQSEQRWTKYQSDFLLNYKKRLGDHNLQATAGWTTYSRAYRSTSGRVEQKDGQPAIPDDKRFWYLNNKFTDIANATGNSAQTEANTLSFLLRGIYNFANKYYLNATFRRDGSSLIYNPDQRWQNFWAVGAGWEISKEGFMQDISVINYLKLKGSIGVLGSQNTYGVSYPYFPTFSSGNTAVFGSSVYPAYVNDYEPDPNLRWETVHGREIGLEFGLLNNRVTGEINYYNKLTKDMLSFLQNGPSRTLGNFGSISNQGIELSLNYNGTLSKDLTYTVSGNLTSFKNKVKKFGTFLPAGESTPNQTQVGYPIGYFYGYIVDGLYQSYADKIGSPIVVGYEYGPGDLKYRDINGDGYINTDDRTIIGNPTPDFIYGMSLSVKYKALDFGVDLQGSYGGEVYRVWGSSELPYSRYNYPSFKLDRWHGEGTSNWVPRLGDKFAINRLPSTFGIEDGSYLRIRNIQIGYNIPTNVLTKARIKSFRVFANVQNLKTFKRNSGYAPEFGGSPTSFGVDWGNGPIPVIYTGGININF</sequence>
<keyword evidence="3 8" id="KW-1134">Transmembrane beta strand</keyword>
<dbReference type="SUPFAM" id="SSF49464">
    <property type="entry name" value="Carboxypeptidase regulatory domain-like"/>
    <property type="match status" value="1"/>
</dbReference>
<keyword evidence="5 9" id="KW-0798">TonB box</keyword>
<keyword evidence="13" id="KW-1185">Reference proteome</keyword>
<dbReference type="Pfam" id="PF13715">
    <property type="entry name" value="CarbopepD_reg_2"/>
    <property type="match status" value="1"/>
</dbReference>
<dbReference type="Pfam" id="PF07715">
    <property type="entry name" value="Plug"/>
    <property type="match status" value="1"/>
</dbReference>
<proteinExistence type="inferred from homology"/>
<dbReference type="SUPFAM" id="SSF56935">
    <property type="entry name" value="Porins"/>
    <property type="match status" value="1"/>
</dbReference>
<name>A0ABW6A2T3_9BACT</name>
<dbReference type="InterPro" id="IPR023996">
    <property type="entry name" value="TonB-dep_OMP_SusC/RagA"/>
</dbReference>
<keyword evidence="4 8" id="KW-0812">Transmembrane</keyword>
<evidence type="ECO:0000256" key="1">
    <source>
        <dbReference type="ARBA" id="ARBA00004571"/>
    </source>
</evidence>
<dbReference type="InterPro" id="IPR012910">
    <property type="entry name" value="Plug_dom"/>
</dbReference>
<accession>A0ABW6A2T3</accession>
<keyword evidence="12" id="KW-0675">Receptor</keyword>
<dbReference type="NCBIfam" id="TIGR04056">
    <property type="entry name" value="OMP_RagA_SusC"/>
    <property type="match status" value="1"/>
</dbReference>
<dbReference type="InterPro" id="IPR000531">
    <property type="entry name" value="Beta-barrel_TonB"/>
</dbReference>
<dbReference type="EMBL" id="JBHUOZ010000001">
    <property type="protein sequence ID" value="MFD2919062.1"/>
    <property type="molecule type" value="Genomic_DNA"/>
</dbReference>
<dbReference type="InterPro" id="IPR037066">
    <property type="entry name" value="Plug_dom_sf"/>
</dbReference>
<keyword evidence="7 8" id="KW-0998">Cell outer membrane</keyword>
<gene>
    <name evidence="12" type="ORF">ACFS6H_05010</name>
</gene>
<evidence type="ECO:0000256" key="8">
    <source>
        <dbReference type="PROSITE-ProRule" id="PRU01360"/>
    </source>
</evidence>
<keyword evidence="2 8" id="KW-0813">Transport</keyword>
<protein>
    <submittedName>
        <fullName evidence="12">TonB-dependent receptor</fullName>
    </submittedName>
</protein>
<feature type="domain" description="TonB-dependent receptor plug" evidence="11">
    <location>
        <begin position="218"/>
        <end position="324"/>
    </location>
</feature>
<comment type="subcellular location">
    <subcellularLocation>
        <location evidence="1 8">Cell outer membrane</location>
        <topology evidence="1 8">Multi-pass membrane protein</topology>
    </subcellularLocation>
</comment>
<dbReference type="InterPro" id="IPR039426">
    <property type="entry name" value="TonB-dep_rcpt-like"/>
</dbReference>
<dbReference type="Gene3D" id="2.40.170.20">
    <property type="entry name" value="TonB-dependent receptor, beta-barrel domain"/>
    <property type="match status" value="1"/>
</dbReference>
<evidence type="ECO:0000256" key="9">
    <source>
        <dbReference type="RuleBase" id="RU003357"/>
    </source>
</evidence>
<organism evidence="12 13">
    <name type="scientific">Terrimonas rubra</name>
    <dbReference type="NCBI Taxonomy" id="1035890"/>
    <lineage>
        <taxon>Bacteria</taxon>
        <taxon>Pseudomonadati</taxon>
        <taxon>Bacteroidota</taxon>
        <taxon>Chitinophagia</taxon>
        <taxon>Chitinophagales</taxon>
        <taxon>Chitinophagaceae</taxon>
        <taxon>Terrimonas</taxon>
    </lineage>
</organism>
<dbReference type="NCBIfam" id="TIGR04057">
    <property type="entry name" value="SusC_RagA_signa"/>
    <property type="match status" value="1"/>
</dbReference>
<dbReference type="Pfam" id="PF00593">
    <property type="entry name" value="TonB_dep_Rec_b-barrel"/>
    <property type="match status" value="1"/>
</dbReference>
<evidence type="ECO:0000259" key="10">
    <source>
        <dbReference type="Pfam" id="PF00593"/>
    </source>
</evidence>
<evidence type="ECO:0000259" key="11">
    <source>
        <dbReference type="Pfam" id="PF07715"/>
    </source>
</evidence>
<comment type="caution">
    <text evidence="12">The sequence shown here is derived from an EMBL/GenBank/DDBJ whole genome shotgun (WGS) entry which is preliminary data.</text>
</comment>
<evidence type="ECO:0000313" key="12">
    <source>
        <dbReference type="EMBL" id="MFD2919062.1"/>
    </source>
</evidence>
<evidence type="ECO:0000256" key="5">
    <source>
        <dbReference type="ARBA" id="ARBA00023077"/>
    </source>
</evidence>
<evidence type="ECO:0000313" key="13">
    <source>
        <dbReference type="Proteomes" id="UP001597511"/>
    </source>
</evidence>
<feature type="domain" description="TonB-dependent receptor-like beta-barrel" evidence="10">
    <location>
        <begin position="525"/>
        <end position="1078"/>
    </location>
</feature>
<dbReference type="Gene3D" id="2.60.40.1120">
    <property type="entry name" value="Carboxypeptidase-like, regulatory domain"/>
    <property type="match status" value="1"/>
</dbReference>